<comment type="caution">
    <text evidence="1">The sequence shown here is derived from an EMBL/GenBank/DDBJ whole genome shotgun (WGS) entry which is preliminary data.</text>
</comment>
<reference evidence="1" key="1">
    <citation type="submission" date="2023-04" db="EMBL/GenBank/DDBJ databases">
        <title>Ambrosiozyma monospora NBRC 10751.</title>
        <authorList>
            <person name="Ichikawa N."/>
            <person name="Sato H."/>
            <person name="Tonouchi N."/>
        </authorList>
    </citation>
    <scope>NUCLEOTIDE SEQUENCE</scope>
    <source>
        <strain evidence="1">NBRC 10751</strain>
    </source>
</reference>
<keyword evidence="2" id="KW-1185">Reference proteome</keyword>
<evidence type="ECO:0000313" key="2">
    <source>
        <dbReference type="Proteomes" id="UP001165064"/>
    </source>
</evidence>
<evidence type="ECO:0000313" key="1">
    <source>
        <dbReference type="EMBL" id="GME74354.1"/>
    </source>
</evidence>
<protein>
    <submittedName>
        <fullName evidence="1">Unnamed protein product</fullName>
    </submittedName>
</protein>
<sequence length="277" mass="32078">MAGKPNREILTQGKRYSTKKSKQHRVEEVTFDKEKRVEYLTGFHKRKLQRKARAQEFAAEQERLARLEERKRIREERQGRVRERLQELNSHIPGLSDDDSNDDNDDDDEDSSSENSESDDDSSSDENIEEEEWNGFDDDNDNDKDSKKKHDSKKHKNGILKVRQVYNIEDESAPVTGKSEVVIESMENPNATTIDINTIAKMNHVDLSKSEEVLESAIHRAKEYARLVGVDGPKKRVKPVRQAAAAGQKKKKFRYLSKTERKAKNLKERKSSAKRRK</sequence>
<dbReference type="EMBL" id="BSXS01000906">
    <property type="protein sequence ID" value="GME74354.1"/>
    <property type="molecule type" value="Genomic_DNA"/>
</dbReference>
<name>A0ACB5SW17_AMBMO</name>
<proteinExistence type="predicted"/>
<dbReference type="Proteomes" id="UP001165064">
    <property type="component" value="Unassembled WGS sequence"/>
</dbReference>
<accession>A0ACB5SW17</accession>
<organism evidence="1 2">
    <name type="scientific">Ambrosiozyma monospora</name>
    <name type="common">Yeast</name>
    <name type="synonym">Endomycopsis monosporus</name>
    <dbReference type="NCBI Taxonomy" id="43982"/>
    <lineage>
        <taxon>Eukaryota</taxon>
        <taxon>Fungi</taxon>
        <taxon>Dikarya</taxon>
        <taxon>Ascomycota</taxon>
        <taxon>Saccharomycotina</taxon>
        <taxon>Pichiomycetes</taxon>
        <taxon>Pichiales</taxon>
        <taxon>Pichiaceae</taxon>
        <taxon>Ambrosiozyma</taxon>
    </lineage>
</organism>
<gene>
    <name evidence="1" type="ORF">Amon02_000173600</name>
</gene>